<dbReference type="GO" id="GO:0008168">
    <property type="term" value="F:methyltransferase activity"/>
    <property type="evidence" value="ECO:0007669"/>
    <property type="project" value="UniProtKB-KW"/>
</dbReference>
<evidence type="ECO:0000256" key="2">
    <source>
        <dbReference type="ARBA" id="ARBA00022679"/>
    </source>
</evidence>
<evidence type="ECO:0000313" key="4">
    <source>
        <dbReference type="EMBL" id="KKT35432.1"/>
    </source>
</evidence>
<dbReference type="InterPro" id="IPR051422">
    <property type="entry name" value="AlkB_tRNA_MeTrf/Diox"/>
</dbReference>
<dbReference type="InterPro" id="IPR041698">
    <property type="entry name" value="Methyltransf_25"/>
</dbReference>
<comment type="caution">
    <text evidence="4">The sequence shown here is derived from an EMBL/GenBank/DDBJ whole genome shotgun (WGS) entry which is preliminary data.</text>
</comment>
<dbReference type="GO" id="GO:0032259">
    <property type="term" value="P:methylation"/>
    <property type="evidence" value="ECO:0007669"/>
    <property type="project" value="UniProtKB-KW"/>
</dbReference>
<keyword evidence="2" id="KW-0808">Transferase</keyword>
<feature type="domain" description="Methyltransferase" evidence="3">
    <location>
        <begin position="35"/>
        <end position="124"/>
    </location>
</feature>
<sequence length="200" mass="23556">MVYEEIAKDFSDTRGYIWPELKPFIKKVGSKESLLDVGCGNGRLLLGLPKTIKYTGLDISPKLLEEAQKKYPNNNFIETDITKPEIWKHLGEFDHIFCVALMHHLPDKESQLFVLKQIKAHLKPKRSLLVTVWNLWQKKYIKYHVDPATKWQNPYWVNIPFKGKKRFCFAYTKPYLESLLKEAKLPLKIKKTEGNYLLYK</sequence>
<evidence type="ECO:0000313" key="5">
    <source>
        <dbReference type="Proteomes" id="UP000034069"/>
    </source>
</evidence>
<keyword evidence="1" id="KW-0489">Methyltransferase</keyword>
<dbReference type="Gene3D" id="3.40.50.150">
    <property type="entry name" value="Vaccinia Virus protein VP39"/>
    <property type="match status" value="1"/>
</dbReference>
<dbReference type="PANTHER" id="PTHR13069">
    <property type="entry name" value="ALKYLATED DNA REPAIR PROTEIN ALKB HOMOLOG 8"/>
    <property type="match status" value="1"/>
</dbReference>
<dbReference type="Proteomes" id="UP000034069">
    <property type="component" value="Unassembled WGS sequence"/>
</dbReference>
<reference evidence="4 5" key="1">
    <citation type="journal article" date="2015" name="Nature">
        <title>rRNA introns, odd ribosomes, and small enigmatic genomes across a large radiation of phyla.</title>
        <authorList>
            <person name="Brown C.T."/>
            <person name="Hug L.A."/>
            <person name="Thomas B.C."/>
            <person name="Sharon I."/>
            <person name="Castelle C.J."/>
            <person name="Singh A."/>
            <person name="Wilkins M.J."/>
            <person name="Williams K.H."/>
            <person name="Banfield J.F."/>
        </authorList>
    </citation>
    <scope>NUCLEOTIDE SEQUENCE [LARGE SCALE GENOMIC DNA]</scope>
</reference>
<dbReference type="CDD" id="cd02440">
    <property type="entry name" value="AdoMet_MTases"/>
    <property type="match status" value="1"/>
</dbReference>
<dbReference type="PANTHER" id="PTHR13069:SF21">
    <property type="entry name" value="ALKYLATED DNA REPAIR PROTEIN ALKB HOMOLOG 8"/>
    <property type="match status" value="1"/>
</dbReference>
<name>A0A0G1IUA5_9BACT</name>
<evidence type="ECO:0000256" key="1">
    <source>
        <dbReference type="ARBA" id="ARBA00022603"/>
    </source>
</evidence>
<proteinExistence type="predicted"/>
<gene>
    <name evidence="4" type="ORF">UW23_C0016G0013</name>
</gene>
<evidence type="ECO:0000259" key="3">
    <source>
        <dbReference type="Pfam" id="PF13649"/>
    </source>
</evidence>
<dbReference type="InterPro" id="IPR029063">
    <property type="entry name" value="SAM-dependent_MTases_sf"/>
</dbReference>
<dbReference type="Pfam" id="PF13649">
    <property type="entry name" value="Methyltransf_25"/>
    <property type="match status" value="1"/>
</dbReference>
<dbReference type="AlphaFoldDB" id="A0A0G1IUA5"/>
<dbReference type="SUPFAM" id="SSF53335">
    <property type="entry name" value="S-adenosyl-L-methionine-dependent methyltransferases"/>
    <property type="match status" value="1"/>
</dbReference>
<accession>A0A0G1IUA5</accession>
<dbReference type="EMBL" id="LCHN01000016">
    <property type="protein sequence ID" value="KKT35432.1"/>
    <property type="molecule type" value="Genomic_DNA"/>
</dbReference>
<organism evidence="4 5">
    <name type="scientific">Candidatus Collierbacteria bacterium GW2011_GWA1_44_12</name>
    <dbReference type="NCBI Taxonomy" id="1618376"/>
    <lineage>
        <taxon>Bacteria</taxon>
        <taxon>Candidatus Collieribacteriota</taxon>
    </lineage>
</organism>
<protein>
    <recommendedName>
        <fullName evidence="3">Methyltransferase domain-containing protein</fullName>
    </recommendedName>
</protein>